<name>A0A250AVL8_9GAMM</name>
<evidence type="ECO:0000256" key="3">
    <source>
        <dbReference type="ARBA" id="ARBA00022741"/>
    </source>
</evidence>
<evidence type="ECO:0000259" key="5">
    <source>
        <dbReference type="PROSITE" id="PS50893"/>
    </source>
</evidence>
<dbReference type="InterPro" id="IPR027417">
    <property type="entry name" value="P-loop_NTPase"/>
</dbReference>
<dbReference type="GO" id="GO:0055085">
    <property type="term" value="P:transmembrane transport"/>
    <property type="evidence" value="ECO:0007669"/>
    <property type="project" value="UniProtKB-ARBA"/>
</dbReference>
<evidence type="ECO:0000256" key="4">
    <source>
        <dbReference type="ARBA" id="ARBA00022840"/>
    </source>
</evidence>
<reference evidence="6 7" key="1">
    <citation type="submission" date="2016-01" db="EMBL/GenBank/DDBJ databases">
        <authorList>
            <person name="Oliw E.H."/>
        </authorList>
    </citation>
    <scope>NUCLEOTIDE SEQUENCE [LARGE SCALE GENOMIC DNA]</scope>
    <source>
        <strain evidence="6 7">FRB97</strain>
    </source>
</reference>
<keyword evidence="4 6" id="KW-0067">ATP-binding</keyword>
<keyword evidence="3" id="KW-0547">Nucleotide-binding</keyword>
<dbReference type="EMBL" id="CP014136">
    <property type="protein sequence ID" value="ATA17987.1"/>
    <property type="molecule type" value="Genomic_DNA"/>
</dbReference>
<gene>
    <name evidence="6" type="ORF">AWC35_00715</name>
</gene>
<dbReference type="GO" id="GO:0016887">
    <property type="term" value="F:ATP hydrolysis activity"/>
    <property type="evidence" value="ECO:0007669"/>
    <property type="project" value="InterPro"/>
</dbReference>
<dbReference type="AlphaFoldDB" id="A0A250AVL8"/>
<dbReference type="Proteomes" id="UP000217182">
    <property type="component" value="Chromosome"/>
</dbReference>
<dbReference type="InterPro" id="IPR003439">
    <property type="entry name" value="ABC_transporter-like_ATP-bd"/>
</dbReference>
<dbReference type="PANTHER" id="PTHR43776">
    <property type="entry name" value="TRANSPORT ATP-BINDING PROTEIN"/>
    <property type="match status" value="1"/>
</dbReference>
<dbReference type="PROSITE" id="PS00211">
    <property type="entry name" value="ABC_TRANSPORTER_1"/>
    <property type="match status" value="2"/>
</dbReference>
<dbReference type="GO" id="GO:0015833">
    <property type="term" value="P:peptide transport"/>
    <property type="evidence" value="ECO:0007669"/>
    <property type="project" value="InterPro"/>
</dbReference>
<dbReference type="NCBIfam" id="NF007739">
    <property type="entry name" value="PRK10419.1"/>
    <property type="match status" value="2"/>
</dbReference>
<dbReference type="Pfam" id="PF00005">
    <property type="entry name" value="ABC_tran"/>
    <property type="match status" value="2"/>
</dbReference>
<dbReference type="FunFam" id="3.40.50.300:FF:000016">
    <property type="entry name" value="Oligopeptide ABC transporter ATP-binding component"/>
    <property type="match status" value="1"/>
</dbReference>
<comment type="similarity">
    <text evidence="1">Belongs to the ABC transporter superfamily.</text>
</comment>
<dbReference type="Gene3D" id="3.40.50.300">
    <property type="entry name" value="P-loop containing nucleotide triphosphate hydrolases"/>
    <property type="match status" value="2"/>
</dbReference>
<evidence type="ECO:0000256" key="2">
    <source>
        <dbReference type="ARBA" id="ARBA00022448"/>
    </source>
</evidence>
<accession>A0A250AVL8</accession>
<keyword evidence="2" id="KW-0813">Transport</keyword>
<dbReference type="InterPro" id="IPR013563">
    <property type="entry name" value="Oligopep_ABC_C"/>
</dbReference>
<sequence>MTSQVMPLLQVDNLRVTVNGQDVVKGISFTVAEREILAVVGESGSGKTLAMRALMQLLPAGVDFQAGAIQFAGRDLRRLSALELRKLRGAGIGMVFQEPMTSLNPAMTIGRQLDEGLALHTALPPQQRRARIIAMLERVGLAQAELLLNRYPHEFSGGMRQRVMIASVMLLEPKLIIADEPTTALDVLVQHEVMALMLSLTAEKGSAVILISHDLSMVAHYASRIMVMEQGELVEQNASRQLLAKPQHPYTCRLLAALPVRKAAPDRRKLLAAESVIALHNVDIVYRGRRAWFKPAQVTHAVQGVSFNVRAGETVALVGASGSGKTTIGKLIAGMVPAAAGILSFRGTVVAQASKRQRDEWRRECQIIQQDPFSSLDPRMRIAAILAEPLLLDAAITRKAREQRVREMLQEVGLGEHFLTRYPHQLSGGQRQRVAIARAIIRRPAFIIADEPTSALDMTVQKQILQLLKRLQENYGFACLFITHDLGAVEQIADRILVMEQGRLVESGWSDDVLDAPRHPYTQRLLNCLPMLKPLAGGGYQLQQQPAGMGGK</sequence>
<dbReference type="PROSITE" id="PS50893">
    <property type="entry name" value="ABC_TRANSPORTER_2"/>
    <property type="match status" value="2"/>
</dbReference>
<dbReference type="InterPro" id="IPR003593">
    <property type="entry name" value="AAA+_ATPase"/>
</dbReference>
<proteinExistence type="inferred from homology"/>
<evidence type="ECO:0000313" key="6">
    <source>
        <dbReference type="EMBL" id="ATA17987.1"/>
    </source>
</evidence>
<dbReference type="KEGG" id="gqu:AWC35_00715"/>
<keyword evidence="7" id="KW-1185">Reference proteome</keyword>
<dbReference type="GO" id="GO:0005524">
    <property type="term" value="F:ATP binding"/>
    <property type="evidence" value="ECO:0007669"/>
    <property type="project" value="UniProtKB-KW"/>
</dbReference>
<evidence type="ECO:0000256" key="1">
    <source>
        <dbReference type="ARBA" id="ARBA00005417"/>
    </source>
</evidence>
<dbReference type="InterPro" id="IPR017871">
    <property type="entry name" value="ABC_transporter-like_CS"/>
</dbReference>
<dbReference type="InterPro" id="IPR050319">
    <property type="entry name" value="ABC_transp_ATP-bind"/>
</dbReference>
<dbReference type="SUPFAM" id="SSF52540">
    <property type="entry name" value="P-loop containing nucleoside triphosphate hydrolases"/>
    <property type="match status" value="2"/>
</dbReference>
<dbReference type="SMART" id="SM00382">
    <property type="entry name" value="AAA"/>
    <property type="match status" value="2"/>
</dbReference>
<organism evidence="6 7">
    <name type="scientific">Gibbsiella quercinecans</name>
    <dbReference type="NCBI Taxonomy" id="929813"/>
    <lineage>
        <taxon>Bacteria</taxon>
        <taxon>Pseudomonadati</taxon>
        <taxon>Pseudomonadota</taxon>
        <taxon>Gammaproteobacteria</taxon>
        <taxon>Enterobacterales</taxon>
        <taxon>Yersiniaceae</taxon>
        <taxon>Gibbsiella</taxon>
    </lineage>
</organism>
<feature type="domain" description="ABC transporter" evidence="5">
    <location>
        <begin position="279"/>
        <end position="526"/>
    </location>
</feature>
<dbReference type="CDD" id="cd03257">
    <property type="entry name" value="ABC_NikE_OppD_transporters"/>
    <property type="match status" value="2"/>
</dbReference>
<dbReference type="PANTHER" id="PTHR43776:SF7">
    <property type="entry name" value="D,D-DIPEPTIDE TRANSPORT ATP-BINDING PROTEIN DDPF-RELATED"/>
    <property type="match status" value="1"/>
</dbReference>
<dbReference type="Pfam" id="PF08352">
    <property type="entry name" value="oligo_HPY"/>
    <property type="match status" value="2"/>
</dbReference>
<feature type="domain" description="ABC transporter" evidence="5">
    <location>
        <begin position="9"/>
        <end position="255"/>
    </location>
</feature>
<dbReference type="NCBIfam" id="NF008453">
    <property type="entry name" value="PRK11308.1"/>
    <property type="match status" value="2"/>
</dbReference>
<dbReference type="OrthoDB" id="9802264at2"/>
<evidence type="ECO:0000313" key="7">
    <source>
        <dbReference type="Proteomes" id="UP000217182"/>
    </source>
</evidence>
<protein>
    <submittedName>
        <fullName evidence="6">Peptide ABC transporter ATP-binding protein</fullName>
    </submittedName>
</protein>